<gene>
    <name evidence="3" type="ORF">SAMN04488541_101010</name>
</gene>
<dbReference type="EMBL" id="FONY01000010">
    <property type="protein sequence ID" value="SFE91967.1"/>
    <property type="molecule type" value="Genomic_DNA"/>
</dbReference>
<sequence length="305" mass="35551">MHLIHFILIFFLQVTVANQTANDLVKSKVKEVETQQFQKIIVPELPASLSFAGEPVPLEDADIRERLERELINNCYKHSATLIILKREGKWKARIQAILKEQGIPEDFFYLAVAESELDEYALSPAKALGFWQFLKETGKEFGLEINNYVDQRKDPIASTYAACKYLKAAYEKYGRNWTLAAASYNRGMNGLKKALEAQKVDSYYDLYLNRETYRYVLRILALKAIMENPSKYGFHIEDEQRWKAVETERVWIDSTINNLPEFAKQMGINYKTLKIYNPWLDSEDYNLVVQKGKGYWFEIPKTKN</sequence>
<comment type="similarity">
    <text evidence="1">Belongs to the transglycosylase Slt family.</text>
</comment>
<dbReference type="AlphaFoldDB" id="A0A1I2EH50"/>
<dbReference type="OrthoDB" id="9815002at2"/>
<evidence type="ECO:0000313" key="4">
    <source>
        <dbReference type="Proteomes" id="UP000199513"/>
    </source>
</evidence>
<organism evidence="3 4">
    <name type="scientific">Thermoflexibacter ruber</name>
    <dbReference type="NCBI Taxonomy" id="1003"/>
    <lineage>
        <taxon>Bacteria</taxon>
        <taxon>Pseudomonadati</taxon>
        <taxon>Bacteroidota</taxon>
        <taxon>Cytophagia</taxon>
        <taxon>Cytophagales</taxon>
        <taxon>Thermoflexibacteraceae</taxon>
        <taxon>Thermoflexibacter</taxon>
    </lineage>
</organism>
<dbReference type="PANTHER" id="PTHR37423">
    <property type="entry name" value="SOLUBLE LYTIC MUREIN TRANSGLYCOSYLASE-RELATED"/>
    <property type="match status" value="1"/>
</dbReference>
<dbReference type="STRING" id="1003.SAMN04488541_101010"/>
<proteinExistence type="inferred from homology"/>
<dbReference type="RefSeq" id="WP_091542379.1">
    <property type="nucleotide sequence ID" value="NZ_FONY01000010.1"/>
</dbReference>
<evidence type="ECO:0000259" key="2">
    <source>
        <dbReference type="Pfam" id="PF01464"/>
    </source>
</evidence>
<dbReference type="Proteomes" id="UP000199513">
    <property type="component" value="Unassembled WGS sequence"/>
</dbReference>
<dbReference type="Pfam" id="PF01464">
    <property type="entry name" value="SLT"/>
    <property type="match status" value="1"/>
</dbReference>
<protein>
    <submittedName>
        <fullName evidence="3">Transglycosylase SLT domain-containing protein</fullName>
    </submittedName>
</protein>
<dbReference type="SUPFAM" id="SSF53955">
    <property type="entry name" value="Lysozyme-like"/>
    <property type="match status" value="1"/>
</dbReference>
<keyword evidence="4" id="KW-1185">Reference proteome</keyword>
<name>A0A1I2EH50_9BACT</name>
<dbReference type="InterPro" id="IPR008258">
    <property type="entry name" value="Transglycosylase_SLT_dom_1"/>
</dbReference>
<accession>A0A1I2EH50</accession>
<feature type="domain" description="Transglycosylase SLT" evidence="2">
    <location>
        <begin position="96"/>
        <end position="200"/>
    </location>
</feature>
<dbReference type="PANTHER" id="PTHR37423:SF2">
    <property type="entry name" value="MEMBRANE-BOUND LYTIC MUREIN TRANSGLYCOSYLASE C"/>
    <property type="match status" value="1"/>
</dbReference>
<dbReference type="CDD" id="cd16894">
    <property type="entry name" value="MltD-like"/>
    <property type="match status" value="1"/>
</dbReference>
<dbReference type="InterPro" id="IPR023346">
    <property type="entry name" value="Lysozyme-like_dom_sf"/>
</dbReference>
<reference evidence="4" key="1">
    <citation type="submission" date="2016-10" db="EMBL/GenBank/DDBJ databases">
        <authorList>
            <person name="Varghese N."/>
            <person name="Submissions S."/>
        </authorList>
    </citation>
    <scope>NUCLEOTIDE SEQUENCE [LARGE SCALE GENOMIC DNA]</scope>
    <source>
        <strain>GEY</strain>
        <strain evidence="4">DSM 9560</strain>
    </source>
</reference>
<dbReference type="Gene3D" id="1.10.530.10">
    <property type="match status" value="1"/>
</dbReference>
<evidence type="ECO:0000256" key="1">
    <source>
        <dbReference type="ARBA" id="ARBA00007734"/>
    </source>
</evidence>
<evidence type="ECO:0000313" key="3">
    <source>
        <dbReference type="EMBL" id="SFE91967.1"/>
    </source>
</evidence>